<dbReference type="GO" id="GO:0048046">
    <property type="term" value="C:apoplast"/>
    <property type="evidence" value="ECO:0007669"/>
    <property type="project" value="InterPro"/>
</dbReference>
<feature type="chain" id="PRO_5043384355" evidence="1">
    <location>
        <begin position="25"/>
        <end position="69"/>
    </location>
</feature>
<dbReference type="SUPFAM" id="SSF50685">
    <property type="entry name" value="Barwin-like endoglucanases"/>
    <property type="match status" value="1"/>
</dbReference>
<dbReference type="InterPro" id="IPR044206">
    <property type="entry name" value="EGC1/2"/>
</dbReference>
<gene>
    <name evidence="2" type="ORF">QJS04_geneDACA022876</name>
</gene>
<dbReference type="PANTHER" id="PTHR47295">
    <property type="entry name" value="EG45-LIKE DOMAIN CONTAINING PROTEIN 1-RELATED"/>
    <property type="match status" value="1"/>
</dbReference>
<dbReference type="InterPro" id="IPR036908">
    <property type="entry name" value="RlpA-like_sf"/>
</dbReference>
<reference evidence="2" key="1">
    <citation type="journal article" date="2023" name="Nat. Commun.">
        <title>Diploid and tetraploid genomes of Acorus and the evolution of monocots.</title>
        <authorList>
            <person name="Ma L."/>
            <person name="Liu K.W."/>
            <person name="Li Z."/>
            <person name="Hsiao Y.Y."/>
            <person name="Qi Y."/>
            <person name="Fu T."/>
            <person name="Tang G.D."/>
            <person name="Zhang D."/>
            <person name="Sun W.H."/>
            <person name="Liu D.K."/>
            <person name="Li Y."/>
            <person name="Chen G.Z."/>
            <person name="Liu X.D."/>
            <person name="Liao X.Y."/>
            <person name="Jiang Y.T."/>
            <person name="Yu X."/>
            <person name="Hao Y."/>
            <person name="Huang J."/>
            <person name="Zhao X.W."/>
            <person name="Ke S."/>
            <person name="Chen Y.Y."/>
            <person name="Wu W.L."/>
            <person name="Hsu J.L."/>
            <person name="Lin Y.F."/>
            <person name="Huang M.D."/>
            <person name="Li C.Y."/>
            <person name="Huang L."/>
            <person name="Wang Z.W."/>
            <person name="Zhao X."/>
            <person name="Zhong W.Y."/>
            <person name="Peng D.H."/>
            <person name="Ahmad S."/>
            <person name="Lan S."/>
            <person name="Zhang J.S."/>
            <person name="Tsai W.C."/>
            <person name="Van de Peer Y."/>
            <person name="Liu Z.J."/>
        </authorList>
    </citation>
    <scope>NUCLEOTIDE SEQUENCE</scope>
    <source>
        <strain evidence="2">SCP</strain>
    </source>
</reference>
<reference evidence="2" key="2">
    <citation type="submission" date="2023-06" db="EMBL/GenBank/DDBJ databases">
        <authorList>
            <person name="Ma L."/>
            <person name="Liu K.-W."/>
            <person name="Li Z."/>
            <person name="Hsiao Y.-Y."/>
            <person name="Qi Y."/>
            <person name="Fu T."/>
            <person name="Tang G."/>
            <person name="Zhang D."/>
            <person name="Sun W.-H."/>
            <person name="Liu D.-K."/>
            <person name="Li Y."/>
            <person name="Chen G.-Z."/>
            <person name="Liu X.-D."/>
            <person name="Liao X.-Y."/>
            <person name="Jiang Y.-T."/>
            <person name="Yu X."/>
            <person name="Hao Y."/>
            <person name="Huang J."/>
            <person name="Zhao X.-W."/>
            <person name="Ke S."/>
            <person name="Chen Y.-Y."/>
            <person name="Wu W.-L."/>
            <person name="Hsu J.-L."/>
            <person name="Lin Y.-F."/>
            <person name="Huang M.-D."/>
            <person name="Li C.-Y."/>
            <person name="Huang L."/>
            <person name="Wang Z.-W."/>
            <person name="Zhao X."/>
            <person name="Zhong W.-Y."/>
            <person name="Peng D.-H."/>
            <person name="Ahmad S."/>
            <person name="Lan S."/>
            <person name="Zhang J.-S."/>
            <person name="Tsai W.-C."/>
            <person name="Van De Peer Y."/>
            <person name="Liu Z.-J."/>
        </authorList>
    </citation>
    <scope>NUCLEOTIDE SEQUENCE</scope>
    <source>
        <strain evidence="2">SCP</strain>
        <tissue evidence="2">Leaves</tissue>
    </source>
</reference>
<dbReference type="EMBL" id="JAUJYN010000006">
    <property type="protein sequence ID" value="KAK1269808.1"/>
    <property type="molecule type" value="Genomic_DNA"/>
</dbReference>
<accession>A0AAV9B056</accession>
<name>A0AAV9B056_ACOGR</name>
<feature type="signal peptide" evidence="1">
    <location>
        <begin position="1"/>
        <end position="24"/>
    </location>
</feature>
<proteinExistence type="predicted"/>
<dbReference type="PANTHER" id="PTHR47295:SF14">
    <property type="entry name" value="OS06G0688300 PROTEIN"/>
    <property type="match status" value="1"/>
</dbReference>
<evidence type="ECO:0000256" key="1">
    <source>
        <dbReference type="SAM" id="SignalP"/>
    </source>
</evidence>
<evidence type="ECO:0000313" key="3">
    <source>
        <dbReference type="Proteomes" id="UP001179952"/>
    </source>
</evidence>
<protein>
    <submittedName>
        <fullName evidence="2">EG45-like domain containing protein</fullName>
    </submittedName>
</protein>
<sequence>MASMAKTILCAAVMVLSLTSLAAAISGTATYYTTYVPSACYGYQNNGVMIAAASNVLWNNGGSAGRGTR</sequence>
<dbReference type="GO" id="GO:0009627">
    <property type="term" value="P:systemic acquired resistance"/>
    <property type="evidence" value="ECO:0007669"/>
    <property type="project" value="InterPro"/>
</dbReference>
<comment type="caution">
    <text evidence="2">The sequence shown here is derived from an EMBL/GenBank/DDBJ whole genome shotgun (WGS) entry which is preliminary data.</text>
</comment>
<evidence type="ECO:0000313" key="2">
    <source>
        <dbReference type="EMBL" id="KAK1269808.1"/>
    </source>
</evidence>
<dbReference type="AlphaFoldDB" id="A0AAV9B056"/>
<keyword evidence="1" id="KW-0732">Signal</keyword>
<dbReference type="Proteomes" id="UP001179952">
    <property type="component" value="Unassembled WGS sequence"/>
</dbReference>
<organism evidence="2 3">
    <name type="scientific">Acorus gramineus</name>
    <name type="common">Dwarf sweet flag</name>
    <dbReference type="NCBI Taxonomy" id="55184"/>
    <lineage>
        <taxon>Eukaryota</taxon>
        <taxon>Viridiplantae</taxon>
        <taxon>Streptophyta</taxon>
        <taxon>Embryophyta</taxon>
        <taxon>Tracheophyta</taxon>
        <taxon>Spermatophyta</taxon>
        <taxon>Magnoliopsida</taxon>
        <taxon>Liliopsida</taxon>
        <taxon>Acoraceae</taxon>
        <taxon>Acorus</taxon>
    </lineage>
</organism>
<keyword evidence="3" id="KW-1185">Reference proteome</keyword>